<protein>
    <submittedName>
        <fullName evidence="2">Putative ovule protein</fullName>
    </submittedName>
</protein>
<evidence type="ECO:0000313" key="2">
    <source>
        <dbReference type="EMBL" id="JAP21901.1"/>
    </source>
</evidence>
<accession>A0A0V0HNL9</accession>
<organism evidence="2">
    <name type="scientific">Solanum chacoense</name>
    <name type="common">Chaco potato</name>
    <dbReference type="NCBI Taxonomy" id="4108"/>
    <lineage>
        <taxon>Eukaryota</taxon>
        <taxon>Viridiplantae</taxon>
        <taxon>Streptophyta</taxon>
        <taxon>Embryophyta</taxon>
        <taxon>Tracheophyta</taxon>
        <taxon>Spermatophyta</taxon>
        <taxon>Magnoliopsida</taxon>
        <taxon>eudicotyledons</taxon>
        <taxon>Gunneridae</taxon>
        <taxon>Pentapetalae</taxon>
        <taxon>asterids</taxon>
        <taxon>lamiids</taxon>
        <taxon>Solanales</taxon>
        <taxon>Solanaceae</taxon>
        <taxon>Solanoideae</taxon>
        <taxon>Solaneae</taxon>
        <taxon>Solanum</taxon>
    </lineage>
</organism>
<reference evidence="2" key="1">
    <citation type="submission" date="2015-12" db="EMBL/GenBank/DDBJ databases">
        <title>Gene expression during late stages of embryo sac development: a critical building block for successful pollen-pistil interactions.</title>
        <authorList>
            <person name="Liu Y."/>
            <person name="Joly V."/>
            <person name="Sabar M."/>
            <person name="Matton D.P."/>
        </authorList>
    </citation>
    <scope>NUCLEOTIDE SEQUENCE</scope>
</reference>
<dbReference type="InterPro" id="IPR052343">
    <property type="entry name" value="Retrotransposon-Effector_Assoc"/>
</dbReference>
<sequence>MDLLEKMGFRRKWKHWIKFCISTVNFSVLINGSPAGYFNSQRGLRQGDPLSPFLFLLVMEGLNNMIKISNREGWLRGFEVARAGRDSLKITRLQYADDTYIL</sequence>
<dbReference type="Pfam" id="PF00078">
    <property type="entry name" value="RVT_1"/>
    <property type="match status" value="1"/>
</dbReference>
<dbReference type="PROSITE" id="PS50878">
    <property type="entry name" value="RT_POL"/>
    <property type="match status" value="1"/>
</dbReference>
<dbReference type="PANTHER" id="PTHR46890:SF1">
    <property type="entry name" value="REVERSE TRANSCRIPTASE DOMAIN-CONTAINING PROTEIN"/>
    <property type="match status" value="1"/>
</dbReference>
<dbReference type="AlphaFoldDB" id="A0A0V0HNL9"/>
<evidence type="ECO:0000259" key="1">
    <source>
        <dbReference type="PROSITE" id="PS50878"/>
    </source>
</evidence>
<feature type="domain" description="Reverse transcriptase" evidence="1">
    <location>
        <begin position="1"/>
        <end position="102"/>
    </location>
</feature>
<name>A0A0V0HNL9_SOLCH</name>
<dbReference type="InterPro" id="IPR000477">
    <property type="entry name" value="RT_dom"/>
</dbReference>
<proteinExistence type="predicted"/>
<dbReference type="EMBL" id="GEDG01017176">
    <property type="protein sequence ID" value="JAP21901.1"/>
    <property type="molecule type" value="Transcribed_RNA"/>
</dbReference>
<dbReference type="PANTHER" id="PTHR46890">
    <property type="entry name" value="NON-LTR RETROLELEMENT REVERSE TRANSCRIPTASE-LIKE PROTEIN-RELATED"/>
    <property type="match status" value="1"/>
</dbReference>